<feature type="region of interest" description="Disordered" evidence="1">
    <location>
        <begin position="147"/>
        <end position="168"/>
    </location>
</feature>
<sequence>MSAGTKRGRQTKSRASRAMPSDGAGLDARLALRVLWAALSRPTIRAALLCRQSAKLAALLPRLAAAPHAPLATSCTLQLAWHLAAAALTEPPPPPHRARRGRAALEPPPAAAAADADAALSAARAALSAALCRGAAAEAEAEGVLAPRGANAEASPGEARPKARARTGGEAAEGAAAAAAPSGGALLAAWAAEACALGLFDARLAEEAAAFTAAALRTARHGDAAALEQLLPHAAKLTVQLFELAGCAQPTDEAAEPAAYSQHALSLLFTILAVAPPSADSLRSLRALLLEVLLLVQLHGGEQPPQLVRRLLQLVVNAMPPQRDEPARAGGGVPALRLPPVAAEVLQLLLLRSSGCHAELLPCAQQLLRANAAAPAVAQRCLRLLLACDATHRPSQPGLPSLKRYLHALLADAPPPDEAENQPADAPPHLLLAHTAEMLLSALG</sequence>
<proteinExistence type="predicted"/>
<keyword evidence="3" id="KW-1185">Reference proteome</keyword>
<comment type="caution">
    <text evidence="2">The sequence shown here is derived from an EMBL/GenBank/DDBJ whole genome shotgun (WGS) entry which is preliminary data.</text>
</comment>
<reference evidence="2 3" key="1">
    <citation type="journal article" date="2024" name="Science">
        <title>Giant polyketide synthase enzymes in the biosynthesis of giant marine polyether toxins.</title>
        <authorList>
            <person name="Fallon T.R."/>
            <person name="Shende V.V."/>
            <person name="Wierzbicki I.H."/>
            <person name="Pendleton A.L."/>
            <person name="Watervoot N.F."/>
            <person name="Auber R.P."/>
            <person name="Gonzalez D.J."/>
            <person name="Wisecaver J.H."/>
            <person name="Moore B.S."/>
        </authorList>
    </citation>
    <scope>NUCLEOTIDE SEQUENCE [LARGE SCALE GENOMIC DNA]</scope>
    <source>
        <strain evidence="2 3">12B1</strain>
    </source>
</reference>
<evidence type="ECO:0008006" key="4">
    <source>
        <dbReference type="Google" id="ProtNLM"/>
    </source>
</evidence>
<feature type="compositionally biased region" description="Basic residues" evidence="1">
    <location>
        <begin position="1"/>
        <end position="15"/>
    </location>
</feature>
<dbReference type="Proteomes" id="UP001515480">
    <property type="component" value="Unassembled WGS sequence"/>
</dbReference>
<evidence type="ECO:0000256" key="1">
    <source>
        <dbReference type="SAM" id="MobiDB-lite"/>
    </source>
</evidence>
<dbReference type="EMBL" id="JBGBPQ010000005">
    <property type="protein sequence ID" value="KAL1523554.1"/>
    <property type="molecule type" value="Genomic_DNA"/>
</dbReference>
<organism evidence="2 3">
    <name type="scientific">Prymnesium parvum</name>
    <name type="common">Toxic golden alga</name>
    <dbReference type="NCBI Taxonomy" id="97485"/>
    <lineage>
        <taxon>Eukaryota</taxon>
        <taxon>Haptista</taxon>
        <taxon>Haptophyta</taxon>
        <taxon>Prymnesiophyceae</taxon>
        <taxon>Prymnesiales</taxon>
        <taxon>Prymnesiaceae</taxon>
        <taxon>Prymnesium</taxon>
    </lineage>
</organism>
<feature type="region of interest" description="Disordered" evidence="1">
    <location>
        <begin position="88"/>
        <end position="110"/>
    </location>
</feature>
<name>A0AB34JSF9_PRYPA</name>
<evidence type="ECO:0000313" key="3">
    <source>
        <dbReference type="Proteomes" id="UP001515480"/>
    </source>
</evidence>
<gene>
    <name evidence="2" type="ORF">AB1Y20_018490</name>
</gene>
<evidence type="ECO:0000313" key="2">
    <source>
        <dbReference type="EMBL" id="KAL1523554.1"/>
    </source>
</evidence>
<dbReference type="AlphaFoldDB" id="A0AB34JSF9"/>
<accession>A0AB34JSF9</accession>
<protein>
    <recommendedName>
        <fullName evidence="4">HEAT repeat-containing protein 1</fullName>
    </recommendedName>
</protein>
<feature type="region of interest" description="Disordered" evidence="1">
    <location>
        <begin position="1"/>
        <end position="22"/>
    </location>
</feature>